<dbReference type="InterPro" id="IPR050194">
    <property type="entry name" value="Glycosyltransferase_grp1"/>
</dbReference>
<dbReference type="RefSeq" id="WP_008385814.1">
    <property type="nucleotide sequence ID" value="NZ_AOIV01000021.1"/>
</dbReference>
<dbReference type="PANTHER" id="PTHR45947:SF3">
    <property type="entry name" value="SULFOQUINOVOSYL TRANSFERASE SQD2"/>
    <property type="match status" value="1"/>
</dbReference>
<dbReference type="OrthoDB" id="132546at2157"/>
<reference evidence="3 4" key="1">
    <citation type="journal article" date="2014" name="PLoS Genet.">
        <title>Phylogenetically driven sequencing of extremely halophilic archaea reveals strategies for static and dynamic osmo-response.</title>
        <authorList>
            <person name="Becker E.A."/>
            <person name="Seitzer P.M."/>
            <person name="Tritt A."/>
            <person name="Larsen D."/>
            <person name="Krusor M."/>
            <person name="Yao A.I."/>
            <person name="Wu D."/>
            <person name="Madern D."/>
            <person name="Eisen J.A."/>
            <person name="Darling A.E."/>
            <person name="Facciotti M.T."/>
        </authorList>
    </citation>
    <scope>NUCLEOTIDE SEQUENCE [LARGE SCALE GENOMIC DNA]</scope>
    <source>
        <strain evidence="3 4">JCM 14848</strain>
    </source>
</reference>
<dbReference type="EMBL" id="AOIV01000021">
    <property type="protein sequence ID" value="ELZ31328.1"/>
    <property type="molecule type" value="Genomic_DNA"/>
</dbReference>
<proteinExistence type="predicted"/>
<feature type="domain" description="Glycosyltransferase subfamily 4-like N-terminal" evidence="2">
    <location>
        <begin position="12"/>
        <end position="180"/>
    </location>
</feature>
<dbReference type="SUPFAM" id="SSF53756">
    <property type="entry name" value="UDP-Glycosyltransferase/glycogen phosphorylase"/>
    <property type="match status" value="1"/>
</dbReference>
<evidence type="ECO:0000313" key="3">
    <source>
        <dbReference type="EMBL" id="ELZ31328.1"/>
    </source>
</evidence>
<comment type="caution">
    <text evidence="3">The sequence shown here is derived from an EMBL/GenBank/DDBJ whole genome shotgun (WGS) entry which is preliminary data.</text>
</comment>
<name>M0D925_HALPD</name>
<accession>M0D925</accession>
<keyword evidence="4" id="KW-1185">Reference proteome</keyword>
<dbReference type="AlphaFoldDB" id="M0D925"/>
<dbReference type="InParanoid" id="M0D925"/>
<dbReference type="Gene3D" id="3.40.50.2000">
    <property type="entry name" value="Glycogen Phosphorylase B"/>
    <property type="match status" value="2"/>
</dbReference>
<evidence type="ECO:0000313" key="4">
    <source>
        <dbReference type="Proteomes" id="UP000011513"/>
    </source>
</evidence>
<evidence type="ECO:0000259" key="1">
    <source>
        <dbReference type="Pfam" id="PF00534"/>
    </source>
</evidence>
<dbReference type="InterPro" id="IPR001296">
    <property type="entry name" value="Glyco_trans_1"/>
</dbReference>
<dbReference type="PANTHER" id="PTHR45947">
    <property type="entry name" value="SULFOQUINOVOSYL TRANSFERASE SQD2"/>
    <property type="match status" value="1"/>
</dbReference>
<dbReference type="Proteomes" id="UP000011513">
    <property type="component" value="Unassembled WGS sequence"/>
</dbReference>
<dbReference type="eggNOG" id="arCOG01403">
    <property type="taxonomic scope" value="Archaea"/>
</dbReference>
<sequence>MRVLVVTSTNNGGILRHATQVSDKMATKTDNCRILLPSDGDFETDSLRSTVRFVPSGLLSDTESGSPLLLVWQFCVYFVYMLFHVRSSRPDVVYCAEWFPCAVISKVLEPFFSHRTAVVAHGAEVVFLEDDSKYKRLMKPVQRRVLNASLVFAVSEYTADQLRDNGVRDITLCYNGIDLAHRESENSVQVDDENEPVRTALSEAAAHPTLLTVSRLQRYKGQDKVIECLPQLAEEFPDLRYVVVGKGEDMEYMKSVADEHGVSDRVIFTGFVADELVTRLYELADIYVMPTRIHTKGLEGFGISFLEAYATKTPVIGPTVGGPRSAVIDGETGLLVNPDNTDEIEAAIRDLLSDEKKRARLGDRGYEELHGRFSWDAVSDLLLDRFTAHAR</sequence>
<gene>
    <name evidence="3" type="ORF">C474_08502</name>
</gene>
<dbReference type="CDD" id="cd03801">
    <property type="entry name" value="GT4_PimA-like"/>
    <property type="match status" value="1"/>
</dbReference>
<organism evidence="3 4">
    <name type="scientific">Halogeometricum pallidum JCM 14848</name>
    <dbReference type="NCBI Taxonomy" id="1227487"/>
    <lineage>
        <taxon>Archaea</taxon>
        <taxon>Methanobacteriati</taxon>
        <taxon>Methanobacteriota</taxon>
        <taxon>Stenosarchaea group</taxon>
        <taxon>Halobacteria</taxon>
        <taxon>Halobacteriales</taxon>
        <taxon>Haloferacaceae</taxon>
        <taxon>Halogeometricum</taxon>
    </lineage>
</organism>
<dbReference type="GO" id="GO:0016757">
    <property type="term" value="F:glycosyltransferase activity"/>
    <property type="evidence" value="ECO:0007669"/>
    <property type="project" value="InterPro"/>
</dbReference>
<dbReference type="Pfam" id="PF00534">
    <property type="entry name" value="Glycos_transf_1"/>
    <property type="match status" value="1"/>
</dbReference>
<dbReference type="InterPro" id="IPR028098">
    <property type="entry name" value="Glyco_trans_4-like_N"/>
</dbReference>
<protein>
    <submittedName>
        <fullName evidence="3">Group 1 glycosyl transferase</fullName>
    </submittedName>
</protein>
<keyword evidence="3" id="KW-0808">Transferase</keyword>
<feature type="domain" description="Glycosyl transferase family 1" evidence="1">
    <location>
        <begin position="207"/>
        <end position="367"/>
    </location>
</feature>
<dbReference type="Pfam" id="PF13439">
    <property type="entry name" value="Glyco_transf_4"/>
    <property type="match status" value="1"/>
</dbReference>
<evidence type="ECO:0000259" key="2">
    <source>
        <dbReference type="Pfam" id="PF13439"/>
    </source>
</evidence>